<dbReference type="CDD" id="cd05380">
    <property type="entry name" value="CAP_euk"/>
    <property type="match status" value="3"/>
</dbReference>
<sequence>MDNFNIRKQYQFFVMKHYFILIFCLISSTVCYDFCQIEKEKCKSPHIGCNETAITFEVNPNCSNIEMINLNNNIKNYILKTHNELRDKLAAGNVENYPPASRMLEMYWDEELEATACEHAQYCVFRHDKCRASPSYDYPGQNLRKSHYINYPQTNIKKELYNGITDWFNEYADVAPDIIENYENRPNHKAYGHFTVMAKDNNDRIGCCYITYENYDEFSDTTEYSHFFTCNYRETNLINRSVYKIGNATTSCNDFGFEYTPSLNYTHLCTNKLIEDELVLEDEPEIENDQITDLETDYCELGKIKCGRNKHIGCKNESGFEINSACMNIEVHNMSEYRELLLKEHNKYRNLIASGEYRDFPSATKMIQMEWDVQLEQVACEHVKYCQVQPAQCLATMLYDMPGHSYYNMFSSSKRNNHVVLKKAIQNWFNQSSAASSNIVDDYEEIGPDYYGSFGLMINEAQQHTGCCFITYEENHNDYIWKNHFLTCVYENLNFLHSQLYTKGETASECDDYGDDYTTSDVYPNLCVNMKNKNDSLELFNSESEQSDINGNLSYYCQIENEKCDGRRHIKCEIDPGLEMNPACTDIKVVNFTEKMRELVLNIHNDFRNQIAGGEIEEYPTATKMLQTEWDTELAELACEHLKYCSNKQDECHATALYDNPGQSIFTMYSNMENDDYEMVLFKGLNYWFLQHKNVNSDIINSFEVRSPAIYHSFLLMVKEINNKIGCCYIKSKLQMNANSWFSHMFTCNYREDNSIGNEIYSIGEPASECDQWGSEYNKSKIWDNLCDVGASEN</sequence>
<dbReference type="SMART" id="SM00198">
    <property type="entry name" value="SCP"/>
    <property type="match status" value="3"/>
</dbReference>
<keyword evidence="2" id="KW-0964">Secreted</keyword>
<name>A0A336LY23_CULSO</name>
<feature type="domain" description="SCP" evidence="3">
    <location>
        <begin position="73"/>
        <end position="239"/>
    </location>
</feature>
<dbReference type="PANTHER" id="PTHR10334">
    <property type="entry name" value="CYSTEINE-RICH SECRETORY PROTEIN-RELATED"/>
    <property type="match status" value="1"/>
</dbReference>
<dbReference type="EMBL" id="UFQT01000290">
    <property type="protein sequence ID" value="SSX22874.1"/>
    <property type="molecule type" value="Genomic_DNA"/>
</dbReference>
<dbReference type="InterPro" id="IPR014044">
    <property type="entry name" value="CAP_dom"/>
</dbReference>
<dbReference type="GO" id="GO:0005576">
    <property type="term" value="C:extracellular region"/>
    <property type="evidence" value="ECO:0007669"/>
    <property type="project" value="UniProtKB-SubCell"/>
</dbReference>
<dbReference type="VEuPathDB" id="VectorBase:CSON007728"/>
<evidence type="ECO:0000256" key="2">
    <source>
        <dbReference type="ARBA" id="ARBA00022525"/>
    </source>
</evidence>
<evidence type="ECO:0000259" key="3">
    <source>
        <dbReference type="SMART" id="SM00198"/>
    </source>
</evidence>
<dbReference type="Pfam" id="PF00188">
    <property type="entry name" value="CAP"/>
    <property type="match status" value="3"/>
</dbReference>
<gene>
    <name evidence="4" type="primary">CSON007728</name>
</gene>
<dbReference type="Gene3D" id="3.40.33.10">
    <property type="entry name" value="CAP"/>
    <property type="match status" value="3"/>
</dbReference>
<accession>A0A336LY23</accession>
<dbReference type="OMA" id="AVGSNCH"/>
<evidence type="ECO:0000256" key="1">
    <source>
        <dbReference type="ARBA" id="ARBA00004613"/>
    </source>
</evidence>
<organism evidence="4">
    <name type="scientific">Culicoides sonorensis</name>
    <name type="common">Biting midge</name>
    <dbReference type="NCBI Taxonomy" id="179676"/>
    <lineage>
        <taxon>Eukaryota</taxon>
        <taxon>Metazoa</taxon>
        <taxon>Ecdysozoa</taxon>
        <taxon>Arthropoda</taxon>
        <taxon>Hexapoda</taxon>
        <taxon>Insecta</taxon>
        <taxon>Pterygota</taxon>
        <taxon>Neoptera</taxon>
        <taxon>Endopterygota</taxon>
        <taxon>Diptera</taxon>
        <taxon>Nematocera</taxon>
        <taxon>Chironomoidea</taxon>
        <taxon>Ceratopogonidae</taxon>
        <taxon>Ceratopogoninae</taxon>
        <taxon>Culicoides</taxon>
        <taxon>Monoculicoides</taxon>
    </lineage>
</organism>
<evidence type="ECO:0000313" key="4">
    <source>
        <dbReference type="EMBL" id="SSX22874.1"/>
    </source>
</evidence>
<dbReference type="AlphaFoldDB" id="A0A336LY23"/>
<proteinExistence type="predicted"/>
<dbReference type="SUPFAM" id="SSF55797">
    <property type="entry name" value="PR-1-like"/>
    <property type="match status" value="3"/>
</dbReference>
<dbReference type="InterPro" id="IPR001283">
    <property type="entry name" value="CRISP-related"/>
</dbReference>
<reference evidence="4" key="1">
    <citation type="submission" date="2018-07" db="EMBL/GenBank/DDBJ databases">
        <authorList>
            <person name="Quirk P.G."/>
            <person name="Krulwich T.A."/>
        </authorList>
    </citation>
    <scope>NUCLEOTIDE SEQUENCE</scope>
</reference>
<protein>
    <submittedName>
        <fullName evidence="4">CSON007728 protein</fullName>
    </submittedName>
</protein>
<feature type="domain" description="SCP" evidence="3">
    <location>
        <begin position="595"/>
        <end position="757"/>
    </location>
</feature>
<feature type="domain" description="SCP" evidence="3">
    <location>
        <begin position="336"/>
        <end position="497"/>
    </location>
</feature>
<dbReference type="InterPro" id="IPR035940">
    <property type="entry name" value="CAP_sf"/>
</dbReference>
<comment type="subcellular location">
    <subcellularLocation>
        <location evidence="1">Secreted</location>
    </subcellularLocation>
</comment>